<sequence>MEGKRKRRKFFYHSHKVKQKSVDSGACGLFFTCNGNEKQAVREAYNVLEQALEKWQEKKSLKSDFDDNRAQVNASFDGNIEEDAADDIKRFCDQARSIKNNAENQVIRQRPTGANHCLFFIVKDIISENVYDFVDFFIEMVLEKKCCRLLQRVWPVEKTCRVNMVEVDMELSQLISRHFHPNEDGKWPTYSFEFKARNNNSLLKSDAMDMALLALKQLVPNCHVSLSDPNITILVQVVHQCVMLSCIRSFVQRRKLSLHNQKKENTAEISIAQKIST</sequence>
<dbReference type="GO" id="GO:0003723">
    <property type="term" value="F:RNA binding"/>
    <property type="evidence" value="ECO:0007669"/>
    <property type="project" value="InterPro"/>
</dbReference>
<accession>A0A0N5D4D0</accession>
<dbReference type="OrthoDB" id="367221at2759"/>
<dbReference type="STRING" id="103827.A0A0N5D4D0"/>
<dbReference type="GO" id="GO:0006400">
    <property type="term" value="P:tRNA modification"/>
    <property type="evidence" value="ECO:0007669"/>
    <property type="project" value="InterPro"/>
</dbReference>
<gene>
    <name evidence="2" type="ORF">TCLT_LOCUS7809</name>
</gene>
<dbReference type="EMBL" id="UYYF01004547">
    <property type="protein sequence ID" value="VDN05302.1"/>
    <property type="molecule type" value="Genomic_DNA"/>
</dbReference>
<dbReference type="WBParaSite" id="TCLT_0000782001-mRNA-1">
    <property type="protein sequence ID" value="TCLT_0000782001-mRNA-1"/>
    <property type="gene ID" value="TCLT_0000782001"/>
</dbReference>
<keyword evidence="3" id="KW-1185">Reference proteome</keyword>
<dbReference type="Pfam" id="PF02926">
    <property type="entry name" value="THUMP"/>
    <property type="match status" value="1"/>
</dbReference>
<reference evidence="2 3" key="2">
    <citation type="submission" date="2018-11" db="EMBL/GenBank/DDBJ databases">
        <authorList>
            <consortium name="Pathogen Informatics"/>
        </authorList>
    </citation>
    <scope>NUCLEOTIDE SEQUENCE [LARGE SCALE GENOMIC DNA]</scope>
</reference>
<evidence type="ECO:0000313" key="4">
    <source>
        <dbReference type="WBParaSite" id="TCLT_0000782001-mRNA-1"/>
    </source>
</evidence>
<dbReference type="CDD" id="cd11717">
    <property type="entry name" value="THUMP_THUMPD1_like"/>
    <property type="match status" value="1"/>
</dbReference>
<evidence type="ECO:0000313" key="2">
    <source>
        <dbReference type="EMBL" id="VDN05302.1"/>
    </source>
</evidence>
<dbReference type="InterPro" id="IPR004114">
    <property type="entry name" value="THUMP_dom"/>
</dbReference>
<dbReference type="Gene3D" id="3.30.2300.10">
    <property type="entry name" value="THUMP superfamily"/>
    <property type="match status" value="1"/>
</dbReference>
<organism evidence="4">
    <name type="scientific">Thelazia callipaeda</name>
    <name type="common">Oriental eyeworm</name>
    <name type="synonym">Parasitic nematode</name>
    <dbReference type="NCBI Taxonomy" id="103827"/>
    <lineage>
        <taxon>Eukaryota</taxon>
        <taxon>Metazoa</taxon>
        <taxon>Ecdysozoa</taxon>
        <taxon>Nematoda</taxon>
        <taxon>Chromadorea</taxon>
        <taxon>Rhabditida</taxon>
        <taxon>Spirurina</taxon>
        <taxon>Spiruromorpha</taxon>
        <taxon>Thelazioidea</taxon>
        <taxon>Thelaziidae</taxon>
        <taxon>Thelazia</taxon>
    </lineage>
</organism>
<dbReference type="Proteomes" id="UP000276776">
    <property type="component" value="Unassembled WGS sequence"/>
</dbReference>
<feature type="domain" description="THUMP" evidence="1">
    <location>
        <begin position="170"/>
        <end position="245"/>
    </location>
</feature>
<dbReference type="PANTHER" id="PTHR13452">
    <property type="entry name" value="THUMP DOMAIN CONTAINING PROTEIN 1-RELATED"/>
    <property type="match status" value="1"/>
</dbReference>
<evidence type="ECO:0000313" key="3">
    <source>
        <dbReference type="Proteomes" id="UP000276776"/>
    </source>
</evidence>
<name>A0A0N5D4D0_THECL</name>
<dbReference type="AlphaFoldDB" id="A0A0N5D4D0"/>
<dbReference type="PANTHER" id="PTHR13452:SF10">
    <property type="entry name" value="THUMP DOMAIN-CONTAINING PROTEIN 1"/>
    <property type="match status" value="1"/>
</dbReference>
<dbReference type="InterPro" id="IPR040183">
    <property type="entry name" value="THUMPD1-like"/>
</dbReference>
<proteinExistence type="predicted"/>
<reference evidence="4" key="1">
    <citation type="submission" date="2016-04" db="UniProtKB">
        <authorList>
            <consortium name="WormBaseParasite"/>
        </authorList>
    </citation>
    <scope>IDENTIFICATION</scope>
</reference>
<protein>
    <submittedName>
        <fullName evidence="4">THUMP domain-containing protein</fullName>
    </submittedName>
</protein>
<dbReference type="SUPFAM" id="SSF143437">
    <property type="entry name" value="THUMP domain-like"/>
    <property type="match status" value="1"/>
</dbReference>
<evidence type="ECO:0000259" key="1">
    <source>
        <dbReference type="Pfam" id="PF02926"/>
    </source>
</evidence>
<dbReference type="OMA" id="KRFCDQA"/>